<dbReference type="STRING" id="419479.SAMN04488563_1191"/>
<dbReference type="GO" id="GO:0003677">
    <property type="term" value="F:DNA binding"/>
    <property type="evidence" value="ECO:0007669"/>
    <property type="project" value="UniProtKB-KW"/>
</dbReference>
<keyword evidence="2 5" id="KW-0238">DNA-binding</keyword>
<dbReference type="GO" id="GO:0006950">
    <property type="term" value="P:response to stress"/>
    <property type="evidence" value="ECO:0007669"/>
    <property type="project" value="TreeGrafter"/>
</dbReference>
<dbReference type="EMBL" id="LT629791">
    <property type="protein sequence ID" value="SDU34153.1"/>
    <property type="molecule type" value="Genomic_DNA"/>
</dbReference>
<dbReference type="Gene3D" id="1.10.10.10">
    <property type="entry name" value="Winged helix-like DNA-binding domain superfamily/Winged helix DNA-binding domain"/>
    <property type="match status" value="1"/>
</dbReference>
<organism evidence="5 6">
    <name type="scientific">Jiangella alkaliphila</name>
    <dbReference type="NCBI Taxonomy" id="419479"/>
    <lineage>
        <taxon>Bacteria</taxon>
        <taxon>Bacillati</taxon>
        <taxon>Actinomycetota</taxon>
        <taxon>Actinomycetes</taxon>
        <taxon>Jiangellales</taxon>
        <taxon>Jiangellaceae</taxon>
        <taxon>Jiangella</taxon>
    </lineage>
</organism>
<dbReference type="InterPro" id="IPR000835">
    <property type="entry name" value="HTH_MarR-typ"/>
</dbReference>
<dbReference type="InterPro" id="IPR039422">
    <property type="entry name" value="MarR/SlyA-like"/>
</dbReference>
<feature type="domain" description="HTH marR-type" evidence="4">
    <location>
        <begin position="4"/>
        <end position="143"/>
    </location>
</feature>
<dbReference type="InterPro" id="IPR036388">
    <property type="entry name" value="WH-like_DNA-bd_sf"/>
</dbReference>
<dbReference type="RefSeq" id="WP_046766967.1">
    <property type="nucleotide sequence ID" value="NZ_KQ061220.1"/>
</dbReference>
<evidence type="ECO:0000313" key="6">
    <source>
        <dbReference type="Proteomes" id="UP000182977"/>
    </source>
</evidence>
<dbReference type="OrthoDB" id="9806864at2"/>
<evidence type="ECO:0000256" key="1">
    <source>
        <dbReference type="ARBA" id="ARBA00023015"/>
    </source>
</evidence>
<gene>
    <name evidence="5" type="ORF">SAMN04488563_1191</name>
</gene>
<dbReference type="InterPro" id="IPR036390">
    <property type="entry name" value="WH_DNA-bd_sf"/>
</dbReference>
<protein>
    <submittedName>
        <fullName evidence="5">DNA-binding transcriptional regulator, MarR family</fullName>
    </submittedName>
</protein>
<keyword evidence="6" id="KW-1185">Reference proteome</keyword>
<dbReference type="PANTHER" id="PTHR33164:SF64">
    <property type="entry name" value="TRANSCRIPTIONAL REGULATOR SLYA"/>
    <property type="match status" value="1"/>
</dbReference>
<dbReference type="SMART" id="SM00347">
    <property type="entry name" value="HTH_MARR"/>
    <property type="match status" value="1"/>
</dbReference>
<dbReference type="AlphaFoldDB" id="A0A1H2HQJ8"/>
<dbReference type="SUPFAM" id="SSF46785">
    <property type="entry name" value="Winged helix' DNA-binding domain"/>
    <property type="match status" value="1"/>
</dbReference>
<proteinExistence type="predicted"/>
<name>A0A1H2HQJ8_9ACTN</name>
<keyword evidence="1" id="KW-0805">Transcription regulation</keyword>
<dbReference type="Proteomes" id="UP000182977">
    <property type="component" value="Chromosome I"/>
</dbReference>
<dbReference type="PANTHER" id="PTHR33164">
    <property type="entry name" value="TRANSCRIPTIONAL REGULATOR, MARR FAMILY"/>
    <property type="match status" value="1"/>
</dbReference>
<dbReference type="PROSITE" id="PS50995">
    <property type="entry name" value="HTH_MARR_2"/>
    <property type="match status" value="1"/>
</dbReference>
<keyword evidence="3" id="KW-0804">Transcription</keyword>
<evidence type="ECO:0000256" key="3">
    <source>
        <dbReference type="ARBA" id="ARBA00023163"/>
    </source>
</evidence>
<reference evidence="6" key="1">
    <citation type="submission" date="2016-10" db="EMBL/GenBank/DDBJ databases">
        <authorList>
            <person name="Varghese N."/>
            <person name="Submissions S."/>
        </authorList>
    </citation>
    <scope>NUCLEOTIDE SEQUENCE [LARGE SCALE GENOMIC DNA]</scope>
    <source>
        <strain evidence="6">DSM 45079</strain>
    </source>
</reference>
<evidence type="ECO:0000313" key="5">
    <source>
        <dbReference type="EMBL" id="SDU34153.1"/>
    </source>
</evidence>
<sequence>MKKNPTAGYLVWRLSTKWGALLDRTLAPFGLTQAQFSVLATLYGVSQDGGQPSQRELSDHTGLDPVFVSKLVRTLEGNGLLRRTSDPADSRAVRVTLTDAGAEVILAAGERVMTLQQQLAEPLGGPDSERTREFVATLTVLLDAPSPPDPGRNP</sequence>
<dbReference type="GO" id="GO:0003700">
    <property type="term" value="F:DNA-binding transcription factor activity"/>
    <property type="evidence" value="ECO:0007669"/>
    <property type="project" value="InterPro"/>
</dbReference>
<dbReference type="Pfam" id="PF12802">
    <property type="entry name" value="MarR_2"/>
    <property type="match status" value="1"/>
</dbReference>
<evidence type="ECO:0000259" key="4">
    <source>
        <dbReference type="PROSITE" id="PS50995"/>
    </source>
</evidence>
<accession>A0A1H2HQJ8</accession>
<evidence type="ECO:0000256" key="2">
    <source>
        <dbReference type="ARBA" id="ARBA00023125"/>
    </source>
</evidence>